<feature type="domain" description="Ice-binding protein C-terminal" evidence="2">
    <location>
        <begin position="187"/>
        <end position="210"/>
    </location>
</feature>
<feature type="transmembrane region" description="Helical" evidence="1">
    <location>
        <begin position="21"/>
        <end position="48"/>
    </location>
</feature>
<keyword evidence="1" id="KW-0472">Membrane</keyword>
<dbReference type="EMBL" id="CP060780">
    <property type="protein sequence ID" value="QNP43619.1"/>
    <property type="molecule type" value="Genomic_DNA"/>
</dbReference>
<organism evidence="3 4">
    <name type="scientific">Sphingomonas daechungensis</name>
    <dbReference type="NCBI Taxonomy" id="1176646"/>
    <lineage>
        <taxon>Bacteria</taxon>
        <taxon>Pseudomonadati</taxon>
        <taxon>Pseudomonadota</taxon>
        <taxon>Alphaproteobacteria</taxon>
        <taxon>Sphingomonadales</taxon>
        <taxon>Sphingomonadaceae</taxon>
        <taxon>Sphingomonas</taxon>
    </lineage>
</organism>
<name>A0ABX6T2H4_9SPHN</name>
<gene>
    <name evidence="3" type="ORF">H9L15_02530</name>
</gene>
<keyword evidence="1" id="KW-1133">Transmembrane helix</keyword>
<reference evidence="3 4" key="1">
    <citation type="submission" date="2020-08" db="EMBL/GenBank/DDBJ databases">
        <title>Genome sequence of Sphingomonas daechungensis KACC 18115T.</title>
        <authorList>
            <person name="Hyun D.-W."/>
            <person name="Bae J.-W."/>
        </authorList>
    </citation>
    <scope>NUCLEOTIDE SEQUENCE [LARGE SCALE GENOMIC DNA]</scope>
    <source>
        <strain evidence="3 4">KACC 18115</strain>
    </source>
</reference>
<dbReference type="NCBIfam" id="TIGR02595">
    <property type="entry name" value="PEP_CTERM"/>
    <property type="match status" value="1"/>
</dbReference>
<accession>A0ABX6T2H4</accession>
<evidence type="ECO:0000313" key="3">
    <source>
        <dbReference type="EMBL" id="QNP43619.1"/>
    </source>
</evidence>
<dbReference type="Pfam" id="PF07589">
    <property type="entry name" value="PEP-CTERM"/>
    <property type="match status" value="1"/>
</dbReference>
<dbReference type="NCBIfam" id="NF035944">
    <property type="entry name" value="PEPxxWA-CTERM"/>
    <property type="match status" value="1"/>
</dbReference>
<evidence type="ECO:0000259" key="2">
    <source>
        <dbReference type="Pfam" id="PF07589"/>
    </source>
</evidence>
<keyword evidence="1" id="KW-0812">Transmembrane</keyword>
<evidence type="ECO:0000313" key="4">
    <source>
        <dbReference type="Proteomes" id="UP000516134"/>
    </source>
</evidence>
<sequence length="237" mass="25526">MGAGSHELAERGREEHSAMKRFIRALLASVGLLSAVSATPAISAILIVDGSGNLTGATGVNVLGTVYDVVFIDGTCASVFGGCDNQEDFAFGNSQEASSAAQALLDQVFVGLFDNDPALTSGCSDVLRCTAWLPYHTSGFSIDVGVAQNWYSGQVDRSFHGTFLLSDVPDFSQLGEDPWVWAKFTRAVPEPSTWAMMLLGFALSGFLLRRSGRTMSFDLRQLPRQDRLARNPTSRFT</sequence>
<feature type="transmembrane region" description="Helical" evidence="1">
    <location>
        <begin position="191"/>
        <end position="208"/>
    </location>
</feature>
<proteinExistence type="predicted"/>
<keyword evidence="4" id="KW-1185">Reference proteome</keyword>
<protein>
    <submittedName>
        <fullName evidence="3">PEP-CTERM sorting domain-containing protein</fullName>
    </submittedName>
</protein>
<dbReference type="InterPro" id="IPR013424">
    <property type="entry name" value="Ice-binding_C"/>
</dbReference>
<evidence type="ECO:0000256" key="1">
    <source>
        <dbReference type="SAM" id="Phobius"/>
    </source>
</evidence>
<dbReference type="Proteomes" id="UP000516134">
    <property type="component" value="Chromosome"/>
</dbReference>